<dbReference type="Gene3D" id="2.60.40.3140">
    <property type="match status" value="1"/>
</dbReference>
<dbReference type="Pfam" id="PF12969">
    <property type="entry name" value="DUF3857"/>
    <property type="match status" value="1"/>
</dbReference>
<organism evidence="2 3">
    <name type="scientific">Prevotella herbatica</name>
    <dbReference type="NCBI Taxonomy" id="2801997"/>
    <lineage>
        <taxon>Bacteria</taxon>
        <taxon>Pseudomonadati</taxon>
        <taxon>Bacteroidota</taxon>
        <taxon>Bacteroidia</taxon>
        <taxon>Bacteroidales</taxon>
        <taxon>Prevotellaceae</taxon>
        <taxon>Prevotella</taxon>
    </lineage>
</organism>
<dbReference type="Gene3D" id="3.10.620.30">
    <property type="match status" value="1"/>
</dbReference>
<protein>
    <submittedName>
        <fullName evidence="2">DUF3857 domain-containing protein</fullName>
    </submittedName>
</protein>
<accession>A0ABN6EGV9</accession>
<dbReference type="EMBL" id="AP024484">
    <property type="protein sequence ID" value="BCS85141.1"/>
    <property type="molecule type" value="Genomic_DNA"/>
</dbReference>
<feature type="domain" description="DUF3857" evidence="1">
    <location>
        <begin position="93"/>
        <end position="223"/>
    </location>
</feature>
<sequence>MWRMCMLTLNNHVQFIIMKIKTRIIATSCVIVLWFNNLSILAQTQNTNLDFGNPTTEEMKMTSCSIEPNAPAVVLCKLDNVNYDIRDGNFCVVYDIKERIKILKPEGKDYANVSINYVDFQRNPMNSEKIDGLKAVAFNMTDGKIVKTKMDDKLVFRERLDKEDMLIKFTVPQVKVGTVIEYQYKIVSPLYYNIRNWYAQTSIPTMYSYYHLVVPEYFQFNMENTSMYKMEQKLNITGCAFNYGGSSLNCNGCEYKFTACDMPSIKEDGFVWHAKDYCNKVTAELNSIHLPGDSYQNYAQDWKDIDKSLLEDDDFGHRMKKSNPFKDEMMAAKIYNLKDNTEKIVAIYQLLKKKLKWNGDYGFWGRSSRNILKDGSGDNADINFVLINMLNDAGVKAVPVVMSTRDNGRLPLTYPSMKFLNTFVVGAYTNDSTMVFIDSSIDDGYLNVLPPKLLTDRARIIAKDNCKWVNLQYIAQAKENIKVIAQLNPQGVLTGMVKSTSMNNFAARVRNEFKQAKDSADFVSKKAQEEGLEITDYKITDRTSFSPSVCETYSFSKNCEATSDHIYVNPLVIIPIKENPFTATERKLPIEFPYKQSILLNVHITIPEGYIVEEKGNGARIETPNKEISCNIRCAVDDKTSFVQYKLDINDTFFGVTDYNMVKDVYAKICEYSKNMLVLKKM</sequence>
<dbReference type="InterPro" id="IPR024618">
    <property type="entry name" value="DUF3857"/>
</dbReference>
<dbReference type="Gene3D" id="2.60.120.1130">
    <property type="match status" value="1"/>
</dbReference>
<dbReference type="Proteomes" id="UP001319045">
    <property type="component" value="Chromosome"/>
</dbReference>
<name>A0ABN6EGV9_9BACT</name>
<evidence type="ECO:0000313" key="3">
    <source>
        <dbReference type="Proteomes" id="UP001319045"/>
    </source>
</evidence>
<keyword evidence="3" id="KW-1185">Reference proteome</keyword>
<evidence type="ECO:0000313" key="2">
    <source>
        <dbReference type="EMBL" id="BCS85141.1"/>
    </source>
</evidence>
<evidence type="ECO:0000259" key="1">
    <source>
        <dbReference type="Pfam" id="PF12969"/>
    </source>
</evidence>
<reference evidence="2 3" key="1">
    <citation type="journal article" date="2022" name="Int. J. Syst. Evol. Microbiol.">
        <title>Prevotella herbatica sp. nov., a plant polysaccharide-decomposing anaerobic bacterium isolated from a methanogenic reactor.</title>
        <authorList>
            <person name="Uek A."/>
            <person name="Tonouchi A."/>
            <person name="Kaku N."/>
            <person name="Ueki K."/>
        </authorList>
    </citation>
    <scope>NUCLEOTIDE SEQUENCE [LARGE SCALE GENOMIC DNA]</scope>
    <source>
        <strain evidence="2 3">WR041</strain>
    </source>
</reference>
<proteinExistence type="predicted"/>
<gene>
    <name evidence="2" type="ORF">prwr041_10340</name>
</gene>